<gene>
    <name evidence="2" type="ORF">BB215W447A_1223</name>
</gene>
<dbReference type="EMBL" id="CP021558">
    <property type="protein sequence ID" value="AUE03239.1"/>
    <property type="molecule type" value="Genomic_DNA"/>
</dbReference>
<evidence type="ECO:0000313" key="2">
    <source>
        <dbReference type="EMBL" id="AUE03239.1"/>
    </source>
</evidence>
<evidence type="ECO:0000256" key="1">
    <source>
        <dbReference type="SAM" id="MobiDB-lite"/>
    </source>
</evidence>
<proteinExistence type="predicted"/>
<protein>
    <submittedName>
        <fullName evidence="2">Uncharacterized protein</fullName>
    </submittedName>
</protein>
<evidence type="ECO:0000313" key="3">
    <source>
        <dbReference type="Proteomes" id="UP000232491"/>
    </source>
</evidence>
<organism evidence="2 3">
    <name type="scientific">Bifidobacterium breve</name>
    <dbReference type="NCBI Taxonomy" id="1685"/>
    <lineage>
        <taxon>Bacteria</taxon>
        <taxon>Bacillati</taxon>
        <taxon>Actinomycetota</taxon>
        <taxon>Actinomycetes</taxon>
        <taxon>Bifidobacteriales</taxon>
        <taxon>Bifidobacteriaceae</taxon>
        <taxon>Bifidobacterium</taxon>
    </lineage>
</organism>
<dbReference type="AlphaFoldDB" id="A0A2K9BHX1"/>
<feature type="region of interest" description="Disordered" evidence="1">
    <location>
        <begin position="1"/>
        <end position="53"/>
    </location>
</feature>
<dbReference type="Proteomes" id="UP000232491">
    <property type="component" value="Chromosome"/>
</dbReference>
<dbReference type="RefSeq" id="WP_106641519.1">
    <property type="nucleotide sequence ID" value="NZ_CP021558.1"/>
</dbReference>
<reference evidence="2 3" key="1">
    <citation type="submission" date="2017-05" db="EMBL/GenBank/DDBJ databases">
        <title>Comparative genomics and methylome analysis of the gut commensal Bifidobacterium breve.</title>
        <authorList>
            <person name="Bottacini F."/>
            <person name="Morrissey R."/>
            <person name="Roberts R.J."/>
            <person name="James K."/>
            <person name="van Breen J."/>
            <person name="Egan M."/>
            <person name="Lambert J."/>
            <person name="van Limpt K."/>
            <person name="Stanton C."/>
            <person name="Knol J."/>
            <person name="O' Connell Motherway M."/>
            <person name="van Sinderen D."/>
        </authorList>
    </citation>
    <scope>NUCLEOTIDE SEQUENCE [LARGE SCALE GENOMIC DNA]</scope>
    <source>
        <strain evidence="2 3">215W447a</strain>
    </source>
</reference>
<accession>A0A2K9BHX1</accession>
<name>A0A2K9BHX1_BIFBR</name>
<feature type="compositionally biased region" description="Basic and acidic residues" evidence="1">
    <location>
        <begin position="41"/>
        <end position="53"/>
    </location>
</feature>
<sequence>MSVDRNNRSHRPGGLPKGYAGTFAPGSDGTRAPDVRPPANDTRRRTRTAEDDERAWALKSRIERLAADGDRSQADRLAREAGAYVAGDSLPYGSGYCALFDGRELNTVEIRGSMVTLAPFMPETIRA</sequence>